<feature type="domain" description="Phosphotyrosine protein phosphatase I" evidence="6">
    <location>
        <begin position="10"/>
        <end position="169"/>
    </location>
</feature>
<evidence type="ECO:0000256" key="5">
    <source>
        <dbReference type="PIRSR" id="PIRSR617867-1"/>
    </source>
</evidence>
<evidence type="ECO:0000256" key="2">
    <source>
        <dbReference type="ARBA" id="ARBA00013064"/>
    </source>
</evidence>
<dbReference type="Pfam" id="PF01451">
    <property type="entry name" value="LMWPc"/>
    <property type="match status" value="1"/>
</dbReference>
<evidence type="ECO:0000256" key="4">
    <source>
        <dbReference type="ARBA" id="ARBA00022912"/>
    </source>
</evidence>
<evidence type="ECO:0000256" key="1">
    <source>
        <dbReference type="ARBA" id="ARBA00011063"/>
    </source>
</evidence>
<protein>
    <recommendedName>
        <fullName evidence="2">protein-tyrosine-phosphatase</fullName>
        <ecNumber evidence="2">3.1.3.48</ecNumber>
    </recommendedName>
</protein>
<comment type="caution">
    <text evidence="7">The sequence shown here is derived from an EMBL/GenBank/DDBJ whole genome shotgun (WGS) entry which is preliminary data.</text>
</comment>
<keyword evidence="8" id="KW-1185">Reference proteome</keyword>
<keyword evidence="3" id="KW-0378">Hydrolase</keyword>
<sequence length="172" mass="18963">MPNVQHPQTPIVTMVCTGNICRSAMADILLKDAAKNAGQQVSVNSCGVSNEEAGNPIDYRAADTLKRAGYQVPAHTARQISREDLENADLLLAMTSGHYARLHQLARKYGTDASKIRLYRQFEPGGNPEYAGPEAPRGLEVPDPWYGGMEDFQITLETIENCTPQILEYLRS</sequence>
<feature type="active site" description="Proton donor" evidence="5">
    <location>
        <position position="143"/>
    </location>
</feature>
<keyword evidence="4" id="KW-0904">Protein phosphatase</keyword>
<feature type="active site" evidence="5">
    <location>
        <position position="22"/>
    </location>
</feature>
<evidence type="ECO:0000313" key="8">
    <source>
        <dbReference type="Proteomes" id="UP000186785"/>
    </source>
</evidence>
<reference evidence="7 8" key="1">
    <citation type="submission" date="2016-11" db="EMBL/GenBank/DDBJ databases">
        <title>Actinomyces gypaetusis sp. nov. isolated from the vulture Gypaetus barbatus in Qinghai Tibet Plateau China.</title>
        <authorList>
            <person name="Meng X."/>
        </authorList>
    </citation>
    <scope>NUCLEOTIDE SEQUENCE [LARGE SCALE GENOMIC DNA]</scope>
    <source>
        <strain evidence="7 8">VUL4_2</strain>
    </source>
</reference>
<gene>
    <name evidence="7" type="ORF">BSR29_00575</name>
</gene>
<dbReference type="Proteomes" id="UP000186785">
    <property type="component" value="Unassembled WGS sequence"/>
</dbReference>
<dbReference type="SMART" id="SM00226">
    <property type="entry name" value="LMWPc"/>
    <property type="match status" value="1"/>
</dbReference>
<dbReference type="GO" id="GO:0004725">
    <property type="term" value="F:protein tyrosine phosphatase activity"/>
    <property type="evidence" value="ECO:0007669"/>
    <property type="project" value="UniProtKB-EC"/>
</dbReference>
<evidence type="ECO:0000313" key="7">
    <source>
        <dbReference type="EMBL" id="OKL49491.1"/>
    </source>
</evidence>
<dbReference type="InterPro" id="IPR050438">
    <property type="entry name" value="LMW_PTPase"/>
</dbReference>
<accession>A0A1Q5PPH2</accession>
<dbReference type="RefSeq" id="WP_073708381.1">
    <property type="nucleotide sequence ID" value="NZ_MQSV01000001.1"/>
</dbReference>
<dbReference type="EC" id="3.1.3.48" evidence="2"/>
<dbReference type="PANTHER" id="PTHR11717:SF7">
    <property type="entry name" value="LOW MOLECULAR WEIGHT PHOSPHOTYROSINE PROTEIN PHOSPHATASE"/>
    <property type="match status" value="1"/>
</dbReference>
<name>A0A1Q5PPH2_9ACTO</name>
<dbReference type="InterPro" id="IPR017867">
    <property type="entry name" value="Tyr_phospatase_low_mol_wt"/>
</dbReference>
<evidence type="ECO:0000256" key="3">
    <source>
        <dbReference type="ARBA" id="ARBA00022801"/>
    </source>
</evidence>
<dbReference type="SUPFAM" id="SSF52788">
    <property type="entry name" value="Phosphotyrosine protein phosphatases I"/>
    <property type="match status" value="1"/>
</dbReference>
<dbReference type="InterPro" id="IPR036196">
    <property type="entry name" value="Ptyr_pPase_sf"/>
</dbReference>
<dbReference type="AlphaFoldDB" id="A0A1Q5PPH2"/>
<evidence type="ECO:0000259" key="6">
    <source>
        <dbReference type="SMART" id="SM00226"/>
    </source>
</evidence>
<feature type="active site" description="Nucleophile" evidence="5">
    <location>
        <position position="16"/>
    </location>
</feature>
<organism evidence="7 8">
    <name type="scientific">Boudabousia liubingyangii</name>
    <dbReference type="NCBI Taxonomy" id="1921764"/>
    <lineage>
        <taxon>Bacteria</taxon>
        <taxon>Bacillati</taxon>
        <taxon>Actinomycetota</taxon>
        <taxon>Actinomycetes</taxon>
        <taxon>Actinomycetales</taxon>
        <taxon>Actinomycetaceae</taxon>
        <taxon>Boudabousia</taxon>
    </lineage>
</organism>
<dbReference type="OrthoDB" id="9784339at2"/>
<dbReference type="PRINTS" id="PR00719">
    <property type="entry name" value="LMWPTPASE"/>
</dbReference>
<dbReference type="InterPro" id="IPR023485">
    <property type="entry name" value="Ptyr_pPase"/>
</dbReference>
<dbReference type="PANTHER" id="PTHR11717">
    <property type="entry name" value="LOW MOLECULAR WEIGHT PROTEIN TYROSINE PHOSPHATASE"/>
    <property type="match status" value="1"/>
</dbReference>
<comment type="similarity">
    <text evidence="1">Belongs to the low molecular weight phosphotyrosine protein phosphatase family.</text>
</comment>
<proteinExistence type="inferred from homology"/>
<dbReference type="STRING" id="1921764.BSR28_01935"/>
<dbReference type="Gene3D" id="3.40.50.2300">
    <property type="match status" value="1"/>
</dbReference>
<dbReference type="EMBL" id="MQSV01000001">
    <property type="protein sequence ID" value="OKL49491.1"/>
    <property type="molecule type" value="Genomic_DNA"/>
</dbReference>
<dbReference type="CDD" id="cd16343">
    <property type="entry name" value="LMWPTP"/>
    <property type="match status" value="1"/>
</dbReference>